<keyword evidence="3" id="KW-0378">Hydrolase</keyword>
<feature type="domain" description="CAAX prenyl protease 2/Lysostaphin resistance protein A-like" evidence="2">
    <location>
        <begin position="147"/>
        <end position="232"/>
    </location>
</feature>
<dbReference type="STRING" id="1742358.GCA_001439605_01934"/>
<accession>A0A4R1AXG7</accession>
<name>A0A4R1AXG7_9BACI</name>
<evidence type="ECO:0000313" key="3">
    <source>
        <dbReference type="EMBL" id="TCJ05190.1"/>
    </source>
</evidence>
<dbReference type="GO" id="GO:0008237">
    <property type="term" value="F:metallopeptidase activity"/>
    <property type="evidence" value="ECO:0007669"/>
    <property type="project" value="UniProtKB-KW"/>
</dbReference>
<dbReference type="InterPro" id="IPR003675">
    <property type="entry name" value="Rce1/LyrA-like_dom"/>
</dbReference>
<reference evidence="3 4" key="1">
    <citation type="submission" date="2019-03" db="EMBL/GenBank/DDBJ databases">
        <authorList>
            <person name="Jensen L."/>
            <person name="Storgaard J."/>
            <person name="Sulaj E."/>
            <person name="Schramm A."/>
            <person name="Marshall I.P.G."/>
        </authorList>
    </citation>
    <scope>NUCLEOTIDE SEQUENCE [LARGE SCALE GENOMIC DNA]</scope>
    <source>
        <strain evidence="3 4">2017H2G3</strain>
    </source>
</reference>
<evidence type="ECO:0000256" key="1">
    <source>
        <dbReference type="SAM" id="Phobius"/>
    </source>
</evidence>
<dbReference type="GO" id="GO:0006508">
    <property type="term" value="P:proteolysis"/>
    <property type="evidence" value="ECO:0007669"/>
    <property type="project" value="UniProtKB-KW"/>
</dbReference>
<keyword evidence="3" id="KW-0645">Protease</keyword>
<dbReference type="PANTHER" id="PTHR43592">
    <property type="entry name" value="CAAX AMINO TERMINAL PROTEASE"/>
    <property type="match status" value="1"/>
</dbReference>
<keyword evidence="1" id="KW-0812">Transmembrane</keyword>
<organism evidence="3 4">
    <name type="scientific">Cytobacillus praedii</name>
    <dbReference type="NCBI Taxonomy" id="1742358"/>
    <lineage>
        <taxon>Bacteria</taxon>
        <taxon>Bacillati</taxon>
        <taxon>Bacillota</taxon>
        <taxon>Bacilli</taxon>
        <taxon>Bacillales</taxon>
        <taxon>Bacillaceae</taxon>
        <taxon>Cytobacillus</taxon>
    </lineage>
</organism>
<keyword evidence="1" id="KW-0472">Membrane</keyword>
<dbReference type="GO" id="GO:0004175">
    <property type="term" value="F:endopeptidase activity"/>
    <property type="evidence" value="ECO:0007669"/>
    <property type="project" value="UniProtKB-ARBA"/>
</dbReference>
<dbReference type="OrthoDB" id="2357478at2"/>
<evidence type="ECO:0000313" key="4">
    <source>
        <dbReference type="Proteomes" id="UP000293846"/>
    </source>
</evidence>
<keyword evidence="4" id="KW-1185">Reference proteome</keyword>
<dbReference type="RefSeq" id="WP_131236363.1">
    <property type="nucleotide sequence ID" value="NZ_CP183326.1"/>
</dbReference>
<protein>
    <submittedName>
        <fullName evidence="3">CPBP family intramembrane metalloprotease</fullName>
    </submittedName>
</protein>
<dbReference type="EMBL" id="SJTH01000005">
    <property type="protein sequence ID" value="TCJ05190.1"/>
    <property type="molecule type" value="Genomic_DNA"/>
</dbReference>
<keyword evidence="3" id="KW-0482">Metalloprotease</keyword>
<proteinExistence type="predicted"/>
<dbReference type="GO" id="GO:0080120">
    <property type="term" value="P:CAAX-box protein maturation"/>
    <property type="evidence" value="ECO:0007669"/>
    <property type="project" value="UniProtKB-ARBA"/>
</dbReference>
<gene>
    <name evidence="3" type="ORF">E0Y62_05895</name>
</gene>
<dbReference type="AlphaFoldDB" id="A0A4R1AXG7"/>
<feature type="transmembrane region" description="Helical" evidence="1">
    <location>
        <begin position="85"/>
        <end position="106"/>
    </location>
</feature>
<feature type="transmembrane region" description="Helical" evidence="1">
    <location>
        <begin position="206"/>
        <end position="230"/>
    </location>
</feature>
<keyword evidence="1" id="KW-1133">Transmembrane helix</keyword>
<sequence length="244" mass="27645">MEISFWILIAFLLLYEPILGYFSFQRFKEKVKIEENIRVKYYVHTIIGLWIPTIFILFLILITDLTLREIGLTIPAINPLILGSAVTYIGLGIAFLYFLLILYYSIGYHFSKKIKSQLTKAKEQQSAKVSFSAILPITKKEQKLWNYVSFTAGVTEEIIYRGFLLFAIAYLSPNVSIWLVILLSSLLFGLAHTYQGSLGVLRTTLIGVLFSILYIGLGSILPLIALHFLIDYAAKLGDTQSDPT</sequence>
<feature type="transmembrane region" description="Helical" evidence="1">
    <location>
        <begin position="45"/>
        <end position="65"/>
    </location>
</feature>
<dbReference type="Proteomes" id="UP000293846">
    <property type="component" value="Unassembled WGS sequence"/>
</dbReference>
<comment type="caution">
    <text evidence="3">The sequence shown here is derived from an EMBL/GenBank/DDBJ whole genome shotgun (WGS) entry which is preliminary data.</text>
</comment>
<dbReference type="Pfam" id="PF02517">
    <property type="entry name" value="Rce1-like"/>
    <property type="match status" value="1"/>
</dbReference>
<feature type="transmembrane region" description="Helical" evidence="1">
    <location>
        <begin position="6"/>
        <end position="24"/>
    </location>
</feature>
<evidence type="ECO:0000259" key="2">
    <source>
        <dbReference type="Pfam" id="PF02517"/>
    </source>
</evidence>
<dbReference type="PANTHER" id="PTHR43592:SF15">
    <property type="entry name" value="CAAX AMINO TERMINAL PROTEASE FAMILY PROTEIN"/>
    <property type="match status" value="1"/>
</dbReference>